<dbReference type="GeneID" id="56924793"/>
<dbReference type="EMBL" id="CP016622">
    <property type="protein sequence ID" value="ANZ29478.1"/>
    <property type="molecule type" value="Genomic_DNA"/>
</dbReference>
<dbReference type="Pfam" id="PF00550">
    <property type="entry name" value="PP-binding"/>
    <property type="match status" value="1"/>
</dbReference>
<evidence type="ECO:0000259" key="1">
    <source>
        <dbReference type="PROSITE" id="PS50075"/>
    </source>
</evidence>
<proteinExistence type="predicted"/>
<reference evidence="3" key="1">
    <citation type="journal article" date="2016" name="Genome Announc.">
        <title>Complete Genome Sequence of Geobacillus thermoglucosidasius NCIMB 11955, the Progenitor of a Bioethanol Production Strain.</title>
        <authorList>
            <person name="Sheng L."/>
            <person name="Zhang Y."/>
            <person name="Minton N.P."/>
        </authorList>
    </citation>
    <scope>NUCLEOTIDE SEQUENCE [LARGE SCALE GENOMIC DNA]</scope>
    <source>
        <strain evidence="3">NCIMB 11955</strain>
    </source>
</reference>
<keyword evidence="3" id="KW-1185">Reference proteome</keyword>
<evidence type="ECO:0000313" key="3">
    <source>
        <dbReference type="Proteomes" id="UP000093052"/>
    </source>
</evidence>
<dbReference type="InterPro" id="IPR009081">
    <property type="entry name" value="PP-bd_ACP"/>
</dbReference>
<name>A0AAN0YRA6_PARTM</name>
<organism evidence="2 3">
    <name type="scientific">Parageobacillus thermoglucosidasius</name>
    <name type="common">Geobacillus thermoglucosidasius</name>
    <dbReference type="NCBI Taxonomy" id="1426"/>
    <lineage>
        <taxon>Bacteria</taxon>
        <taxon>Bacillati</taxon>
        <taxon>Bacillota</taxon>
        <taxon>Bacilli</taxon>
        <taxon>Bacillales</taxon>
        <taxon>Anoxybacillaceae</taxon>
        <taxon>Parageobacillus</taxon>
    </lineage>
</organism>
<dbReference type="PROSITE" id="PS50075">
    <property type="entry name" value="CARRIER"/>
    <property type="match status" value="1"/>
</dbReference>
<dbReference type="KEGG" id="ptl:AOT13_04850"/>
<gene>
    <name evidence="2" type="ORF">BCV53_04860</name>
</gene>
<sequence length="132" mass="15066">MENTSIPRNVEAKEAVFEILAETLKLDVTEINESLRLSHDLGMDSIDVLDMLYDIEKKTGSVIGLQDFENYFRGELSVEEFRNANGVITEKGIRYIKEKFPNAIIPESGLLTRHLFELLTVGDLIKLTEIHR</sequence>
<dbReference type="Gene3D" id="1.10.1200.10">
    <property type="entry name" value="ACP-like"/>
    <property type="match status" value="1"/>
</dbReference>
<feature type="domain" description="Carrier" evidence="1">
    <location>
        <begin position="10"/>
        <end position="92"/>
    </location>
</feature>
<evidence type="ECO:0000313" key="2">
    <source>
        <dbReference type="EMBL" id="ANZ29478.1"/>
    </source>
</evidence>
<dbReference type="InterPro" id="IPR036736">
    <property type="entry name" value="ACP-like_sf"/>
</dbReference>
<dbReference type="AlphaFoldDB" id="A0AAN0YRA6"/>
<protein>
    <recommendedName>
        <fullName evidence="1">Carrier domain-containing protein</fullName>
    </recommendedName>
</protein>
<dbReference type="RefSeq" id="WP_013877595.1">
    <property type="nucleotide sequence ID" value="NZ_CP012712.1"/>
</dbReference>
<accession>A0AAN0YRA6</accession>
<dbReference type="Proteomes" id="UP000093052">
    <property type="component" value="Chromosome"/>
</dbReference>
<dbReference type="SUPFAM" id="SSF47336">
    <property type="entry name" value="ACP-like"/>
    <property type="match status" value="1"/>
</dbReference>